<dbReference type="InterPro" id="IPR032630">
    <property type="entry name" value="P_typ_ATPase_c"/>
</dbReference>
<evidence type="ECO:0000259" key="19">
    <source>
        <dbReference type="Pfam" id="PF16209"/>
    </source>
</evidence>
<keyword evidence="13 18" id="KW-0472">Membrane</keyword>
<feature type="transmembrane region" description="Helical" evidence="18">
    <location>
        <begin position="243"/>
        <end position="263"/>
    </location>
</feature>
<evidence type="ECO:0000256" key="15">
    <source>
        <dbReference type="PIRSR" id="PIRSR606539-1"/>
    </source>
</evidence>
<keyword evidence="10 18" id="KW-1278">Translocase</keyword>
<dbReference type="InterPro" id="IPR032631">
    <property type="entry name" value="P-type_ATPase_N"/>
</dbReference>
<feature type="domain" description="P-type ATPase C-terminal" evidence="20">
    <location>
        <begin position="775"/>
        <end position="1003"/>
    </location>
</feature>
<evidence type="ECO:0000256" key="11">
    <source>
        <dbReference type="ARBA" id="ARBA00022989"/>
    </source>
</evidence>
<keyword evidence="8 16" id="KW-0067">ATP-binding</keyword>
<feature type="binding site" evidence="17">
    <location>
        <position position="380"/>
    </location>
    <ligand>
        <name>Mg(2+)</name>
        <dbReference type="ChEBI" id="CHEBI:18420"/>
    </ligand>
</feature>
<name>A0A8S1JUK3_9CILI</name>
<dbReference type="InterPro" id="IPR018303">
    <property type="entry name" value="ATPase_P-typ_P_site"/>
</dbReference>
<feature type="binding site" evidence="16">
    <location>
        <position position="381"/>
    </location>
    <ligand>
        <name>ATP</name>
        <dbReference type="ChEBI" id="CHEBI:30616"/>
    </ligand>
</feature>
<dbReference type="EC" id="7.6.2.1" evidence="18"/>
<feature type="binding site" evidence="16">
    <location>
        <position position="507"/>
    </location>
    <ligand>
        <name>ATP</name>
        <dbReference type="ChEBI" id="CHEBI:30616"/>
    </ligand>
</feature>
<dbReference type="PANTHER" id="PTHR24092">
    <property type="entry name" value="PROBABLE PHOSPHOLIPID-TRANSPORTING ATPASE"/>
    <property type="match status" value="1"/>
</dbReference>
<feature type="binding site" evidence="16">
    <location>
        <position position="729"/>
    </location>
    <ligand>
        <name>ATP</name>
        <dbReference type="ChEBI" id="CHEBI:30616"/>
    </ligand>
</feature>
<dbReference type="InterPro" id="IPR044492">
    <property type="entry name" value="P_typ_ATPase_HD_dom"/>
</dbReference>
<keyword evidence="7 16" id="KW-0547">Nucleotide-binding</keyword>
<dbReference type="SFLD" id="SFLDG00002">
    <property type="entry name" value="C1.7:_P-type_atpase_like"/>
    <property type="match status" value="1"/>
</dbReference>
<feature type="binding site" evidence="16">
    <location>
        <position position="643"/>
    </location>
    <ligand>
        <name>ATP</name>
        <dbReference type="ChEBI" id="CHEBI:30616"/>
    </ligand>
</feature>
<feature type="binding site" evidence="16">
    <location>
        <position position="530"/>
    </location>
    <ligand>
        <name>ATP</name>
        <dbReference type="ChEBI" id="CHEBI:30616"/>
    </ligand>
</feature>
<dbReference type="EMBL" id="CAJJDN010000001">
    <property type="protein sequence ID" value="CAD8045715.1"/>
    <property type="molecule type" value="Genomic_DNA"/>
</dbReference>
<dbReference type="GO" id="GO:0005886">
    <property type="term" value="C:plasma membrane"/>
    <property type="evidence" value="ECO:0007669"/>
    <property type="project" value="TreeGrafter"/>
</dbReference>
<dbReference type="PROSITE" id="PS00154">
    <property type="entry name" value="ATPASE_E1_E2"/>
    <property type="match status" value="1"/>
</dbReference>
<keyword evidence="11 18" id="KW-1133">Transmembrane helix</keyword>
<feature type="binding site" evidence="17">
    <location>
        <position position="749"/>
    </location>
    <ligand>
        <name>Mg(2+)</name>
        <dbReference type="ChEBI" id="CHEBI:18420"/>
    </ligand>
</feature>
<gene>
    <name evidence="21" type="ORF">PSON_ATCC_30995.1.T0010238</name>
</gene>
<feature type="binding site" evidence="16">
    <location>
        <position position="642"/>
    </location>
    <ligand>
        <name>ATP</name>
        <dbReference type="ChEBI" id="CHEBI:30616"/>
    </ligand>
</feature>
<evidence type="ECO:0000256" key="13">
    <source>
        <dbReference type="ARBA" id="ARBA00023136"/>
    </source>
</evidence>
<feature type="active site" description="4-aspartylphosphate intermediate" evidence="15">
    <location>
        <position position="380"/>
    </location>
</feature>
<sequence>MKIEEEGISLKGTVLDPLIEKQEIKQREIILNQMISKRKACNEINNSKYSIFTFFPLVLFYQFQHFFNLYFLGLTITQFIPALKVGFIINYVGPLSIVLCLSMCKEAYDDILRHSRDRQINKQLYQILTIEGLMNKKSGNLQVGQIVQVNKDERIPADLLILKTDDKDGNAFIRTDQLDGETDWKLRKSLKLTQNMDENQLTQASGVIQFEQPHQNINVFKGLLQINEIDGNQLRESTSIENIIWANSVLAVGQIYGIVIYNGQESKMMMNQKKSQTKKGIFDIEVDRLSKLSFFIMIILAAIITLFSSPPRDFTYVIQMYMRYLILVSNIIPISMRVNLEFAKIVYSIRINRDPNIDGTISRNSNIPESLGRISYLLSDKTGTLTQNDMVFKRFSLENEKYTLEQDDLQKVKQILYDQFKNPSKKNGKMREFFTCLSVCHSVTPVDDEYGNRTYQAQSPDEIALIKFAAQQGFYISQRNDKEIIIHIDQNELKIKERYQILNCFPFSSENKRMGIVLKNNQNQIHFYVKGADVVLKQLLPEQYQNYIDEETENLARVGLRTLVLAHRILTQKEYDEWNKQYIKATQLIDNRESKIQNMIEQLERQLEFLGITGVEDKLQDDVSHTIENLKNAGINVWMLTGDKMETAICVAILSGLKHQSQNFIKMKDVIDEIQMSLVLQNLEANSNNVLIIDGISLQEALNGFEEKFMKAAMNCPSVICCRCSPTQKAIITELLKKYSGLVVAAVGDGGNDVGMIQSSDVGIGIEGKEGKQAALASDFSILRFSSLNLLLLWHGRLSYKRSSLLSQFIIHRGLLIATVQTIFMFLFYFLSISLFSGFLMFGYSTIFTMFPVFCIIYDEDVKQDLALRFPPLYKSIQQGRLLNTKTFLIWLWKAVFQGFIIMICSILLIKQAFLRLETTVFTCLIFTQYAMTLTELESLHIFMILANLLSVLIYLMTLLLFPQQLLVQDTIDVPFFGWVFLILLMSWLPLYVLRRIQKLVDPSDHEKLMDQVQRETINTN</sequence>
<evidence type="ECO:0000256" key="3">
    <source>
        <dbReference type="ARBA" id="ARBA00008109"/>
    </source>
</evidence>
<evidence type="ECO:0000256" key="4">
    <source>
        <dbReference type="ARBA" id="ARBA00022448"/>
    </source>
</evidence>
<evidence type="ECO:0000256" key="6">
    <source>
        <dbReference type="ARBA" id="ARBA00022723"/>
    </source>
</evidence>
<feature type="transmembrane region" description="Helical" evidence="18">
    <location>
        <begin position="321"/>
        <end position="340"/>
    </location>
</feature>
<dbReference type="NCBIfam" id="TIGR01494">
    <property type="entry name" value="ATPase_P-type"/>
    <property type="match status" value="2"/>
</dbReference>
<evidence type="ECO:0000313" key="22">
    <source>
        <dbReference type="Proteomes" id="UP000692954"/>
    </source>
</evidence>
<evidence type="ECO:0000256" key="2">
    <source>
        <dbReference type="ARBA" id="ARBA00004127"/>
    </source>
</evidence>
<feature type="binding site" evidence="16">
    <location>
        <position position="380"/>
    </location>
    <ligand>
        <name>ATP</name>
        <dbReference type="ChEBI" id="CHEBI:30616"/>
    </ligand>
</feature>
<protein>
    <recommendedName>
        <fullName evidence="18">Phospholipid-transporting ATPase</fullName>
        <ecNumber evidence="18">7.6.2.1</ecNumber>
    </recommendedName>
</protein>
<feature type="transmembrane region" description="Helical" evidence="18">
    <location>
        <begin position="292"/>
        <end position="309"/>
    </location>
</feature>
<dbReference type="GO" id="GO:0006890">
    <property type="term" value="P:retrograde vesicle-mediated transport, Golgi to endoplasmic reticulum"/>
    <property type="evidence" value="ECO:0007669"/>
    <property type="project" value="TreeGrafter"/>
</dbReference>
<evidence type="ECO:0000256" key="9">
    <source>
        <dbReference type="ARBA" id="ARBA00022842"/>
    </source>
</evidence>
<feature type="binding site" evidence="16">
    <location>
        <position position="723"/>
    </location>
    <ligand>
        <name>ATP</name>
        <dbReference type="ChEBI" id="CHEBI:30616"/>
    </ligand>
</feature>
<comment type="similarity">
    <text evidence="3 18">Belongs to the cation transport ATPase (P-type) (TC 3.A.3) family. Type IV subfamily.</text>
</comment>
<keyword evidence="5 18" id="KW-0812">Transmembrane</keyword>
<dbReference type="NCBIfam" id="TIGR01652">
    <property type="entry name" value="ATPase-Plipid"/>
    <property type="match status" value="1"/>
</dbReference>
<dbReference type="GO" id="GO:0045332">
    <property type="term" value="P:phospholipid translocation"/>
    <property type="evidence" value="ECO:0007669"/>
    <property type="project" value="TreeGrafter"/>
</dbReference>
<feature type="binding site" evidence="17">
    <location>
        <position position="753"/>
    </location>
    <ligand>
        <name>Mg(2+)</name>
        <dbReference type="ChEBI" id="CHEBI:18420"/>
    </ligand>
</feature>
<evidence type="ECO:0000256" key="16">
    <source>
        <dbReference type="PIRSR" id="PIRSR606539-2"/>
    </source>
</evidence>
<feature type="transmembrane region" description="Helical" evidence="18">
    <location>
        <begin position="974"/>
        <end position="994"/>
    </location>
</feature>
<dbReference type="GO" id="GO:0016887">
    <property type="term" value="F:ATP hydrolysis activity"/>
    <property type="evidence" value="ECO:0007669"/>
    <property type="project" value="InterPro"/>
</dbReference>
<comment type="subcellular location">
    <subcellularLocation>
        <location evidence="2">Endomembrane system</location>
        <topology evidence="2">Multi-pass membrane protein</topology>
    </subcellularLocation>
    <subcellularLocation>
        <location evidence="18">Membrane</location>
        <topology evidence="18">Multi-pass membrane protein</topology>
    </subcellularLocation>
</comment>
<keyword evidence="9 17" id="KW-0460">Magnesium</keyword>
<feature type="binding site" evidence="16">
    <location>
        <position position="462"/>
    </location>
    <ligand>
        <name>ATP</name>
        <dbReference type="ChEBI" id="CHEBI:30616"/>
    </ligand>
</feature>
<feature type="binding site" evidence="16">
    <location>
        <position position="382"/>
    </location>
    <ligand>
        <name>ATP</name>
        <dbReference type="ChEBI" id="CHEBI:30616"/>
    </ligand>
</feature>
<keyword evidence="6 17" id="KW-0479">Metal-binding</keyword>
<keyword evidence="4" id="KW-0813">Transport</keyword>
<evidence type="ECO:0000256" key="12">
    <source>
        <dbReference type="ARBA" id="ARBA00023055"/>
    </source>
</evidence>
<keyword evidence="22" id="KW-1185">Reference proteome</keyword>
<feature type="transmembrane region" description="Helical" evidence="18">
    <location>
        <begin position="810"/>
        <end position="830"/>
    </location>
</feature>
<dbReference type="Pfam" id="PF16212">
    <property type="entry name" value="PhoLip_ATPase_C"/>
    <property type="match status" value="1"/>
</dbReference>
<organism evidence="21 22">
    <name type="scientific">Paramecium sonneborni</name>
    <dbReference type="NCBI Taxonomy" id="65129"/>
    <lineage>
        <taxon>Eukaryota</taxon>
        <taxon>Sar</taxon>
        <taxon>Alveolata</taxon>
        <taxon>Ciliophora</taxon>
        <taxon>Intramacronucleata</taxon>
        <taxon>Oligohymenophorea</taxon>
        <taxon>Peniculida</taxon>
        <taxon>Parameciidae</taxon>
        <taxon>Paramecium</taxon>
    </lineage>
</organism>
<dbReference type="GO" id="GO:0140326">
    <property type="term" value="F:ATPase-coupled intramembrane lipid transporter activity"/>
    <property type="evidence" value="ECO:0007669"/>
    <property type="project" value="UniProtKB-EC"/>
</dbReference>
<dbReference type="FunFam" id="3.40.1110.10:FF:000097">
    <property type="entry name" value="Phospholipid-transporting ATPase"/>
    <property type="match status" value="1"/>
</dbReference>
<evidence type="ECO:0000259" key="20">
    <source>
        <dbReference type="Pfam" id="PF16212"/>
    </source>
</evidence>
<dbReference type="GO" id="GO:0006897">
    <property type="term" value="P:endocytosis"/>
    <property type="evidence" value="ECO:0007669"/>
    <property type="project" value="TreeGrafter"/>
</dbReference>
<dbReference type="OrthoDB" id="377733at2759"/>
<dbReference type="Proteomes" id="UP000692954">
    <property type="component" value="Unassembled WGS sequence"/>
</dbReference>
<feature type="transmembrane region" description="Helical" evidence="18">
    <location>
        <begin position="836"/>
        <end position="858"/>
    </location>
</feature>
<comment type="cofactor">
    <cofactor evidence="1 17">
        <name>Mg(2+)</name>
        <dbReference type="ChEBI" id="CHEBI:18420"/>
    </cofactor>
</comment>
<feature type="domain" description="P-type ATPase N-terminal" evidence="19">
    <location>
        <begin position="40"/>
        <end position="84"/>
    </location>
</feature>
<dbReference type="InterPro" id="IPR001757">
    <property type="entry name" value="P_typ_ATPase"/>
</dbReference>
<dbReference type="InterPro" id="IPR006539">
    <property type="entry name" value="P-type_ATPase_IV"/>
</dbReference>
<evidence type="ECO:0000313" key="21">
    <source>
        <dbReference type="EMBL" id="CAD8045715.1"/>
    </source>
</evidence>
<feature type="binding site" evidence="16">
    <location>
        <position position="561"/>
    </location>
    <ligand>
        <name>ATP</name>
        <dbReference type="ChEBI" id="CHEBI:30616"/>
    </ligand>
</feature>
<comment type="catalytic activity">
    <reaction evidence="14 18">
        <text>ATP + H2O + phospholipidSide 1 = ADP + phosphate + phospholipidSide 2.</text>
        <dbReference type="EC" id="7.6.2.1"/>
    </reaction>
</comment>
<proteinExistence type="inferred from homology"/>
<dbReference type="SFLD" id="SFLDS00003">
    <property type="entry name" value="Haloacid_Dehalogenase"/>
    <property type="match status" value="1"/>
</dbReference>
<dbReference type="FunFam" id="3.40.50.1000:FF:000009">
    <property type="entry name" value="Phospholipid-transporting ATPase"/>
    <property type="match status" value="1"/>
</dbReference>
<feature type="binding site" evidence="16">
    <location>
        <position position="753"/>
    </location>
    <ligand>
        <name>ATP</name>
        <dbReference type="ChEBI" id="CHEBI:30616"/>
    </ligand>
</feature>
<comment type="caution">
    <text evidence="21">The sequence shown here is derived from an EMBL/GenBank/DDBJ whole genome shotgun (WGS) entry which is preliminary data.</text>
</comment>
<accession>A0A8S1JUK3</accession>
<feature type="binding site" evidence="16">
    <location>
        <position position="752"/>
    </location>
    <ligand>
        <name>ATP</name>
        <dbReference type="ChEBI" id="CHEBI:30616"/>
    </ligand>
</feature>
<evidence type="ECO:0000256" key="1">
    <source>
        <dbReference type="ARBA" id="ARBA00001946"/>
    </source>
</evidence>
<feature type="binding site" evidence="16">
    <location>
        <position position="641"/>
    </location>
    <ligand>
        <name>ATP</name>
        <dbReference type="ChEBI" id="CHEBI:30616"/>
    </ligand>
</feature>
<dbReference type="Pfam" id="PF16209">
    <property type="entry name" value="PhoLip_ATPase_N"/>
    <property type="match status" value="1"/>
</dbReference>
<reference evidence="21" key="1">
    <citation type="submission" date="2021-01" db="EMBL/GenBank/DDBJ databases">
        <authorList>
            <consortium name="Genoscope - CEA"/>
            <person name="William W."/>
        </authorList>
    </citation>
    <scope>NUCLEOTIDE SEQUENCE</scope>
</reference>
<evidence type="ECO:0000256" key="18">
    <source>
        <dbReference type="RuleBase" id="RU362033"/>
    </source>
</evidence>
<evidence type="ECO:0000256" key="7">
    <source>
        <dbReference type="ARBA" id="ARBA00022741"/>
    </source>
</evidence>
<evidence type="ECO:0000256" key="10">
    <source>
        <dbReference type="ARBA" id="ARBA00022967"/>
    </source>
</evidence>
<feature type="transmembrane region" description="Helical" evidence="18">
    <location>
        <begin position="940"/>
        <end position="962"/>
    </location>
</feature>
<evidence type="ECO:0000256" key="14">
    <source>
        <dbReference type="ARBA" id="ARBA00034036"/>
    </source>
</evidence>
<evidence type="ECO:0000256" key="17">
    <source>
        <dbReference type="PIRSR" id="PIRSR606539-3"/>
    </source>
</evidence>
<feature type="transmembrane region" description="Helical" evidence="18">
    <location>
        <begin position="888"/>
        <end position="909"/>
    </location>
</feature>
<dbReference type="GO" id="GO:0005524">
    <property type="term" value="F:ATP binding"/>
    <property type="evidence" value="ECO:0007669"/>
    <property type="project" value="UniProtKB-UniRule"/>
</dbReference>
<keyword evidence="12" id="KW-0445">Lipid transport</keyword>
<dbReference type="GO" id="GO:0005768">
    <property type="term" value="C:endosome"/>
    <property type="evidence" value="ECO:0007669"/>
    <property type="project" value="TreeGrafter"/>
</dbReference>
<dbReference type="PANTHER" id="PTHR24092:SF5">
    <property type="entry name" value="PHOSPHOLIPID-TRANSPORTING ATPASE"/>
    <property type="match status" value="1"/>
</dbReference>
<evidence type="ECO:0000256" key="5">
    <source>
        <dbReference type="ARBA" id="ARBA00022692"/>
    </source>
</evidence>
<dbReference type="GO" id="GO:0005802">
    <property type="term" value="C:trans-Golgi network"/>
    <property type="evidence" value="ECO:0007669"/>
    <property type="project" value="TreeGrafter"/>
</dbReference>
<dbReference type="AlphaFoldDB" id="A0A8S1JUK3"/>
<dbReference type="GO" id="GO:0000287">
    <property type="term" value="F:magnesium ion binding"/>
    <property type="evidence" value="ECO:0007669"/>
    <property type="project" value="UniProtKB-UniRule"/>
</dbReference>
<evidence type="ECO:0000256" key="8">
    <source>
        <dbReference type="ARBA" id="ARBA00022840"/>
    </source>
</evidence>
<dbReference type="SFLD" id="SFLDF00027">
    <property type="entry name" value="p-type_atpase"/>
    <property type="match status" value="1"/>
</dbReference>
<feature type="binding site" evidence="17">
    <location>
        <position position="382"/>
    </location>
    <ligand>
        <name>Mg(2+)</name>
        <dbReference type="ChEBI" id="CHEBI:18420"/>
    </ligand>
</feature>
<dbReference type="Pfam" id="PF13246">
    <property type="entry name" value="Cation_ATPase"/>
    <property type="match status" value="1"/>
</dbReference>